<comment type="caution">
    <text evidence="2">The sequence shown here is derived from an EMBL/GenBank/DDBJ whole genome shotgun (WGS) entry which is preliminary data.</text>
</comment>
<sequence>MNNKNKCKSLGLAVAVAMGISSMPAQASYELGPVQLDGFIRQHMSWNLDEPIGPGGPMDAKGDMSMNRTTLQLEWNAELTDDVAFIGVARAVREQTTSYGGDLNSGGAFGNQGPRDYYDEEELREAYLDIFLTDRVQLKLGKQQVAWGESDFFQALDMIHGFDYRWRSFLEPANEDLRKPLIMANAIIDIPEADGQLQLLYRPGWDNDDQIGNSYDIEGGRWSNAPYKTVNFPGATPYSYDHPDADTDDATYGIRWNGTYNDLGYSLAYLRTFNPDPVMNANPAFANASAFNGAYTSNQASTFGEVIFPTIDVLGFTLNGYSEAGDFVWSTEFAYIKDAPFNVGDSNGKFTPGNCKTVLDGFCGIEQSDVLRTMFRIDKNLAFTQDLLGTEKPAFFSTQLFNTWVLDHQDGMKLLVGQPENRKEHSSLLTFILGTSYMNGRVTPELVTGFDLTYGGGFVVPSVTYTMGDHWRVKGELDLFFDDGSQRNFGDMQAQDSSLFGWFKGNDQAAVTVTYQF</sequence>
<proteinExistence type="predicted"/>
<dbReference type="RefSeq" id="WP_193954740.1">
    <property type="nucleotide sequence ID" value="NZ_JADEYS010000021.1"/>
</dbReference>
<feature type="signal peptide" evidence="1">
    <location>
        <begin position="1"/>
        <end position="27"/>
    </location>
</feature>
<organism evidence="2 3">
    <name type="scientific">Pontibacterium sinense</name>
    <dbReference type="NCBI Taxonomy" id="2781979"/>
    <lineage>
        <taxon>Bacteria</taxon>
        <taxon>Pseudomonadati</taxon>
        <taxon>Pseudomonadota</taxon>
        <taxon>Gammaproteobacteria</taxon>
        <taxon>Oceanospirillales</taxon>
        <taxon>Oceanospirillaceae</taxon>
        <taxon>Pontibacterium</taxon>
    </lineage>
</organism>
<evidence type="ECO:0000256" key="1">
    <source>
        <dbReference type="SAM" id="SignalP"/>
    </source>
</evidence>
<dbReference type="Proteomes" id="UP000640333">
    <property type="component" value="Unassembled WGS sequence"/>
</dbReference>
<keyword evidence="3" id="KW-1185">Reference proteome</keyword>
<evidence type="ECO:0000313" key="3">
    <source>
        <dbReference type="Proteomes" id="UP000640333"/>
    </source>
</evidence>
<reference evidence="2" key="1">
    <citation type="submission" date="2020-10" db="EMBL/GenBank/DDBJ databases">
        <title>Bacterium isolated from coastal waters sediment.</title>
        <authorList>
            <person name="Chen R.-J."/>
            <person name="Lu D.-C."/>
            <person name="Zhu K.-L."/>
            <person name="Du Z.-J."/>
        </authorList>
    </citation>
    <scope>NUCLEOTIDE SEQUENCE</scope>
    <source>
        <strain evidence="2">N1Y112</strain>
    </source>
</reference>
<protein>
    <submittedName>
        <fullName evidence="2">LysR family transcriptional regulator</fullName>
    </submittedName>
</protein>
<dbReference type="InterPro" id="IPR010727">
    <property type="entry name" value="DUF1302"/>
</dbReference>
<accession>A0A8J7FDG5</accession>
<name>A0A8J7FDG5_9GAMM</name>
<dbReference type="Pfam" id="PF06980">
    <property type="entry name" value="DUF1302"/>
    <property type="match status" value="1"/>
</dbReference>
<keyword evidence="1" id="KW-0732">Signal</keyword>
<evidence type="ECO:0000313" key="2">
    <source>
        <dbReference type="EMBL" id="MBE9399047.1"/>
    </source>
</evidence>
<feature type="chain" id="PRO_5035286159" evidence="1">
    <location>
        <begin position="28"/>
        <end position="517"/>
    </location>
</feature>
<dbReference type="EMBL" id="JADEYS010000021">
    <property type="protein sequence ID" value="MBE9399047.1"/>
    <property type="molecule type" value="Genomic_DNA"/>
</dbReference>
<dbReference type="AlphaFoldDB" id="A0A8J7FDG5"/>
<gene>
    <name evidence="2" type="ORF">IOQ59_17445</name>
</gene>